<dbReference type="Gene3D" id="3.40.50.300">
    <property type="entry name" value="P-loop containing nucleotide triphosphate hydrolases"/>
    <property type="match status" value="1"/>
</dbReference>
<gene>
    <name evidence="8" type="primary">NDAI0B01500</name>
    <name evidence="8" type="ordered locus">NDAI_0B01500</name>
</gene>
<protein>
    <recommendedName>
        <fullName evidence="7">TrmE-type G domain-containing protein</fullName>
    </recommendedName>
</protein>
<dbReference type="GO" id="GO:0005743">
    <property type="term" value="C:mitochondrial inner membrane"/>
    <property type="evidence" value="ECO:0007669"/>
    <property type="project" value="EnsemblFungi"/>
</dbReference>
<evidence type="ECO:0000256" key="6">
    <source>
        <dbReference type="SAM" id="Coils"/>
    </source>
</evidence>
<dbReference type="InterPro" id="IPR027266">
    <property type="entry name" value="TrmE/GcvT-like"/>
</dbReference>
<evidence type="ECO:0000313" key="9">
    <source>
        <dbReference type="Proteomes" id="UP000000689"/>
    </source>
</evidence>
<evidence type="ECO:0000256" key="3">
    <source>
        <dbReference type="ARBA" id="ARBA00022741"/>
    </source>
</evidence>
<evidence type="ECO:0000256" key="4">
    <source>
        <dbReference type="ARBA" id="ARBA00023134"/>
    </source>
</evidence>
<dbReference type="PANTHER" id="PTHR42714:SF2">
    <property type="entry name" value="TRNA MODIFICATION GTPASE GTPBP3, MITOCHONDRIAL"/>
    <property type="match status" value="1"/>
</dbReference>
<dbReference type="InterPro" id="IPR005225">
    <property type="entry name" value="Small_GTP-bd"/>
</dbReference>
<dbReference type="GO" id="GO:0003924">
    <property type="term" value="F:GTPase activity"/>
    <property type="evidence" value="ECO:0007669"/>
    <property type="project" value="InterPro"/>
</dbReference>
<dbReference type="GO" id="GO:0030488">
    <property type="term" value="P:tRNA methylation"/>
    <property type="evidence" value="ECO:0007669"/>
    <property type="project" value="TreeGrafter"/>
</dbReference>
<dbReference type="InterPro" id="IPR031168">
    <property type="entry name" value="G_TrmE"/>
</dbReference>
<proteinExistence type="inferred from homology"/>
<dbReference type="Gene3D" id="1.20.120.430">
    <property type="entry name" value="tRNA modification GTPase MnmE domain 2"/>
    <property type="match status" value="1"/>
</dbReference>
<reference evidence="8 9" key="1">
    <citation type="journal article" date="2011" name="Proc. Natl. Acad. Sci. U.S.A.">
        <title>Evolutionary erosion of yeast sex chromosomes by mating-type switching accidents.</title>
        <authorList>
            <person name="Gordon J.L."/>
            <person name="Armisen D."/>
            <person name="Proux-Wera E."/>
            <person name="Oheigeartaigh S.S."/>
            <person name="Byrne K.P."/>
            <person name="Wolfe K.H."/>
        </authorList>
    </citation>
    <scope>NUCLEOTIDE SEQUENCE [LARGE SCALE GENOMIC DNA]</scope>
    <source>
        <strain evidence="9">ATCC 10597 / BCRC 20456 / CBS 421 / NBRC 0211 / NRRL Y-12639</strain>
    </source>
</reference>
<dbReference type="InterPro" id="IPR025867">
    <property type="entry name" value="MnmE_helical"/>
</dbReference>
<feature type="coiled-coil region" evidence="6">
    <location>
        <begin position="345"/>
        <end position="372"/>
    </location>
</feature>
<dbReference type="NCBIfam" id="TIGR00231">
    <property type="entry name" value="small_GTP"/>
    <property type="match status" value="1"/>
</dbReference>
<name>G0W5X3_NAUDC</name>
<keyword evidence="2 5" id="KW-0819">tRNA processing</keyword>
<dbReference type="RefSeq" id="XP_003668427.1">
    <property type="nucleotide sequence ID" value="XM_003668379.1"/>
</dbReference>
<dbReference type="SUPFAM" id="SSF52540">
    <property type="entry name" value="P-loop containing nucleoside triphosphate hydrolases"/>
    <property type="match status" value="1"/>
</dbReference>
<keyword evidence="4 5" id="KW-0342">GTP-binding</keyword>
<dbReference type="NCBIfam" id="TIGR00450">
    <property type="entry name" value="mnmE_trmE_thdF"/>
    <property type="match status" value="1"/>
</dbReference>
<dbReference type="Gene3D" id="3.30.1360.120">
    <property type="entry name" value="Probable tRNA modification gtpase trme, domain 1"/>
    <property type="match status" value="1"/>
</dbReference>
<dbReference type="GeneID" id="11497647"/>
<dbReference type="PRINTS" id="PR00326">
    <property type="entry name" value="GTP1OBG"/>
</dbReference>
<keyword evidence="3 5" id="KW-0547">Nucleotide-binding</keyword>
<evidence type="ECO:0000256" key="2">
    <source>
        <dbReference type="ARBA" id="ARBA00022694"/>
    </source>
</evidence>
<dbReference type="AlphaFoldDB" id="G0W5X3"/>
<dbReference type="GO" id="GO:0005525">
    <property type="term" value="F:GTP binding"/>
    <property type="evidence" value="ECO:0007669"/>
    <property type="project" value="UniProtKB-KW"/>
</dbReference>
<dbReference type="OMA" id="EFHCHGG"/>
<keyword evidence="9" id="KW-1185">Reference proteome</keyword>
<organism evidence="8 9">
    <name type="scientific">Naumovozyma dairenensis (strain ATCC 10597 / BCRC 20456 / CBS 421 / NBRC 0211 / NRRL Y-12639)</name>
    <name type="common">Saccharomyces dairenensis</name>
    <dbReference type="NCBI Taxonomy" id="1071378"/>
    <lineage>
        <taxon>Eukaryota</taxon>
        <taxon>Fungi</taxon>
        <taxon>Dikarya</taxon>
        <taxon>Ascomycota</taxon>
        <taxon>Saccharomycotina</taxon>
        <taxon>Saccharomycetes</taxon>
        <taxon>Saccharomycetales</taxon>
        <taxon>Saccharomycetaceae</taxon>
        <taxon>Naumovozyma</taxon>
    </lineage>
</organism>
<accession>G0W5X3</accession>
<dbReference type="InterPro" id="IPR006073">
    <property type="entry name" value="GTP-bd"/>
</dbReference>
<dbReference type="Pfam" id="PF12631">
    <property type="entry name" value="MnmE_helical"/>
    <property type="match status" value="1"/>
</dbReference>
<evidence type="ECO:0000256" key="5">
    <source>
        <dbReference type="RuleBase" id="RU003313"/>
    </source>
</evidence>
<dbReference type="PANTHER" id="PTHR42714">
    <property type="entry name" value="TRNA MODIFICATION GTPASE GTPBP3"/>
    <property type="match status" value="1"/>
</dbReference>
<evidence type="ECO:0000256" key="1">
    <source>
        <dbReference type="ARBA" id="ARBA00011043"/>
    </source>
</evidence>
<dbReference type="STRING" id="1071378.G0W5X3"/>
<dbReference type="OrthoDB" id="188276at2759"/>
<dbReference type="NCBIfam" id="NF003661">
    <property type="entry name" value="PRK05291.1-3"/>
    <property type="match status" value="1"/>
</dbReference>
<dbReference type="KEGG" id="ndi:NDAI_0B01500"/>
<dbReference type="EMBL" id="HE580268">
    <property type="protein sequence ID" value="CCD23184.1"/>
    <property type="molecule type" value="Genomic_DNA"/>
</dbReference>
<dbReference type="CDD" id="cd04164">
    <property type="entry name" value="trmE"/>
    <property type="match status" value="1"/>
</dbReference>
<dbReference type="InterPro" id="IPR004520">
    <property type="entry name" value="GTPase_MnmE"/>
</dbReference>
<dbReference type="InterPro" id="IPR018948">
    <property type="entry name" value="GTP-bd_TrmE_N"/>
</dbReference>
<sequence length="515" mass="57139">MFNRNTSAILNNICYYSTRSITEGFPTIYALSTPPGQRSAIAIIRISGQQSLHVYQSITGNLSIPKPRTAILKNIYEPSSLLANSKKKKNLIDSSLFLYFQSPNSFTGENLLEIHCHGGKAVTSAILKSIQSLNDPQRGVEIRYAGPGEFSRRAFQNNKFDLTELESINQLIEAETEIQRKCIISSFTGENNLKFEIWRQDLIKCVANLTAIIDFGEDIEMSDVDSLVNKVKAEITQIKVQIESFLNRLKKSRILKDGIKISLIGKPNAGKSSLVNCLTSNETSIVSDIPGTTRDVVDSYLDIDGYKVILTDTAGIRQNSTDIIEKMGIAKALKSIKSSDVSLLIIDISEEKEEEEEEITNAINNLIELSEAEDKRSMIILNKKDLVNDEDKMENITERLTKSFGTKYPIVPVSCITGDGIKDLTDMLTKEFKTLSEDLDESSPILMSQRVTDILQNDVLFGIESFINSVANEKDIVMATEDLNVAIDGIGKITGQAVGVDEILDFVFSKFCVGK</sequence>
<dbReference type="Pfam" id="PF10396">
    <property type="entry name" value="TrmE_N"/>
    <property type="match status" value="1"/>
</dbReference>
<evidence type="ECO:0000259" key="7">
    <source>
        <dbReference type="PROSITE" id="PS51709"/>
    </source>
</evidence>
<dbReference type="GO" id="GO:0070899">
    <property type="term" value="P:mitochondrial tRNA wobble uridine modification"/>
    <property type="evidence" value="ECO:0007669"/>
    <property type="project" value="EnsemblFungi"/>
</dbReference>
<dbReference type="PROSITE" id="PS51709">
    <property type="entry name" value="G_TRME"/>
    <property type="match status" value="1"/>
</dbReference>
<keyword evidence="6" id="KW-0175">Coiled coil</keyword>
<dbReference type="CDD" id="cd14858">
    <property type="entry name" value="TrmE_N"/>
    <property type="match status" value="1"/>
</dbReference>
<dbReference type="eggNOG" id="KOG1191">
    <property type="taxonomic scope" value="Eukaryota"/>
</dbReference>
<dbReference type="InterPro" id="IPR027417">
    <property type="entry name" value="P-loop_NTPase"/>
</dbReference>
<dbReference type="HOGENOM" id="CLU_019624_3_1_1"/>
<dbReference type="HAMAP" id="MF_00379">
    <property type="entry name" value="GTPase_MnmE"/>
    <property type="match status" value="1"/>
</dbReference>
<dbReference type="InterPro" id="IPR027368">
    <property type="entry name" value="MnmE_dom2"/>
</dbReference>
<dbReference type="Proteomes" id="UP000000689">
    <property type="component" value="Chromosome 2"/>
</dbReference>
<evidence type="ECO:0000313" key="8">
    <source>
        <dbReference type="EMBL" id="CCD23184.1"/>
    </source>
</evidence>
<dbReference type="Pfam" id="PF01926">
    <property type="entry name" value="MMR_HSR1"/>
    <property type="match status" value="1"/>
</dbReference>
<comment type="similarity">
    <text evidence="1 5">Belongs to the TRAFAC class TrmE-Era-EngA-EngB-Septin-like GTPase superfamily. TrmE GTPase family.</text>
</comment>
<feature type="domain" description="TrmE-type G" evidence="7">
    <location>
        <begin position="258"/>
        <end position="433"/>
    </location>
</feature>